<dbReference type="AlphaFoldDB" id="A0AA38VDP7"/>
<keyword evidence="4" id="KW-1185">Reference proteome</keyword>
<feature type="compositionally biased region" description="Low complexity" evidence="2">
    <location>
        <begin position="102"/>
        <end position="118"/>
    </location>
</feature>
<evidence type="ECO:0000256" key="1">
    <source>
        <dbReference type="SAM" id="Coils"/>
    </source>
</evidence>
<keyword evidence="1" id="KW-0175">Coiled coil</keyword>
<organism evidence="3 4">
    <name type="scientific">Pleurostoma richardsiae</name>
    <dbReference type="NCBI Taxonomy" id="41990"/>
    <lineage>
        <taxon>Eukaryota</taxon>
        <taxon>Fungi</taxon>
        <taxon>Dikarya</taxon>
        <taxon>Ascomycota</taxon>
        <taxon>Pezizomycotina</taxon>
        <taxon>Sordariomycetes</taxon>
        <taxon>Sordariomycetidae</taxon>
        <taxon>Calosphaeriales</taxon>
        <taxon>Pleurostomataceae</taxon>
        <taxon>Pleurostoma</taxon>
    </lineage>
</organism>
<feature type="coiled-coil region" evidence="1">
    <location>
        <begin position="391"/>
        <end position="418"/>
    </location>
</feature>
<gene>
    <name evidence="3" type="ORF">NKR23_g7033</name>
</gene>
<feature type="compositionally biased region" description="Basic and acidic residues" evidence="2">
    <location>
        <begin position="63"/>
        <end position="74"/>
    </location>
</feature>
<sequence length="636" mass="71713">MARRIDSDDPSSESSDSDAGVLLPRRIFPPPLGPIAPHSHPKFLQARTPTPSRSNGLGFAPPKRPDERKDRRLVPEPGAARNPGAPPTKRLHPVPPPPTYPPSDGSESSYDEVSSNSSTTPLRDDGAEIGKLIVAYPTLKAQAGYSEDMQTMALQSGYDEDSSIEPSETDSIELEYRRLEDKRDEVAELREDIRETRLRLKTRRVAKDAADNAFMTLVRPVILTGRLDPLAMSTGLLEDRLLKLQATRNEYQDLEASYENLEEQLNEAEKELDKLERQFISRLYYPVRHSGGDEEEEEEGEVESDDGAVPPSRTSLLGIPADRPYDVHPLYHRFMSAIGTYQLAKEHLEDLALRKTAIEQEQRNLRLIERHHPRELATHVKHISDADLEFLRDFQDEQQEAQDEVEKQGGEVDRLKRLCQEKGAIPKHAPFHELYTFQPELAGDDMSIDGSPEMNTDPANILTGSRFSILLANPSHVLEDQPMTARGALKRAVKLPPDHPRKKVLVDAAMREISIENLLHDSNPDDKSDMINRWLLHRLRTSPLEAELLYSYFVSRLKVLDLKRWQWDVLYQWPRDHAANIPAEVFAGPVTSAGEEIRSRNSDVGTLPSQMVNSWATLSRRRPQSDPGYASPGPGP</sequence>
<proteinExistence type="predicted"/>
<feature type="compositionally biased region" description="Acidic residues" evidence="2">
    <location>
        <begin position="293"/>
        <end position="306"/>
    </location>
</feature>
<feature type="region of interest" description="Disordered" evidence="2">
    <location>
        <begin position="614"/>
        <end position="636"/>
    </location>
</feature>
<name>A0AA38VDP7_9PEZI</name>
<feature type="region of interest" description="Disordered" evidence="2">
    <location>
        <begin position="288"/>
        <end position="317"/>
    </location>
</feature>
<evidence type="ECO:0000256" key="2">
    <source>
        <dbReference type="SAM" id="MobiDB-lite"/>
    </source>
</evidence>
<accession>A0AA38VDP7</accession>
<evidence type="ECO:0000313" key="4">
    <source>
        <dbReference type="Proteomes" id="UP001174694"/>
    </source>
</evidence>
<dbReference type="Proteomes" id="UP001174694">
    <property type="component" value="Unassembled WGS sequence"/>
</dbReference>
<comment type="caution">
    <text evidence="3">The sequence shown here is derived from an EMBL/GenBank/DDBJ whole genome shotgun (WGS) entry which is preliminary data.</text>
</comment>
<feature type="coiled-coil region" evidence="1">
    <location>
        <begin position="169"/>
        <end position="199"/>
    </location>
</feature>
<reference evidence="3" key="1">
    <citation type="submission" date="2022-07" db="EMBL/GenBank/DDBJ databases">
        <title>Fungi with potential for degradation of polypropylene.</title>
        <authorList>
            <person name="Gostincar C."/>
        </authorList>
    </citation>
    <scope>NUCLEOTIDE SEQUENCE</scope>
    <source>
        <strain evidence="3">EXF-13308</strain>
    </source>
</reference>
<evidence type="ECO:0000313" key="3">
    <source>
        <dbReference type="EMBL" id="KAJ9142635.1"/>
    </source>
</evidence>
<feature type="region of interest" description="Disordered" evidence="2">
    <location>
        <begin position="1"/>
        <end position="124"/>
    </location>
</feature>
<dbReference type="EMBL" id="JANBVO010000021">
    <property type="protein sequence ID" value="KAJ9142635.1"/>
    <property type="molecule type" value="Genomic_DNA"/>
</dbReference>
<feature type="coiled-coil region" evidence="1">
    <location>
        <begin position="237"/>
        <end position="278"/>
    </location>
</feature>
<protein>
    <submittedName>
        <fullName evidence="3">Uncharacterized protein</fullName>
    </submittedName>
</protein>